<gene>
    <name evidence="1" type="ORF">ANN_08549</name>
</gene>
<evidence type="ECO:0000313" key="1">
    <source>
        <dbReference type="EMBL" id="KAJ4440408.1"/>
    </source>
</evidence>
<keyword evidence="2" id="KW-1185">Reference proteome</keyword>
<reference evidence="1 2" key="1">
    <citation type="journal article" date="2022" name="Allergy">
        <title>Genome assembly and annotation of Periplaneta americana reveal a comprehensive cockroach allergen profile.</title>
        <authorList>
            <person name="Wang L."/>
            <person name="Xiong Q."/>
            <person name="Saelim N."/>
            <person name="Wang L."/>
            <person name="Nong W."/>
            <person name="Wan A.T."/>
            <person name="Shi M."/>
            <person name="Liu X."/>
            <person name="Cao Q."/>
            <person name="Hui J.H.L."/>
            <person name="Sookrung N."/>
            <person name="Leung T.F."/>
            <person name="Tungtrongchitr A."/>
            <person name="Tsui S.K.W."/>
        </authorList>
    </citation>
    <scope>NUCLEOTIDE SEQUENCE [LARGE SCALE GENOMIC DNA]</scope>
    <source>
        <strain evidence="1">PWHHKU_190912</strain>
    </source>
</reference>
<comment type="caution">
    <text evidence="1">The sequence shown here is derived from an EMBL/GenBank/DDBJ whole genome shotgun (WGS) entry which is preliminary data.</text>
</comment>
<name>A0ABQ8T2D6_PERAM</name>
<proteinExistence type="predicted"/>
<evidence type="ECO:0000313" key="2">
    <source>
        <dbReference type="Proteomes" id="UP001148838"/>
    </source>
</evidence>
<sequence length="227" mass="25431">MAGLCEGGNEPSGSLKAICKTAKTRGEKREELWEEFYAIDAMINRNDLDKVQSGIKKRDHSTSSSLHGYHHKFCKQKHFHNPRESFGLDIKRQRIYLTWSQATKGNIEGGESDPVLWIEFGVAQWSERLDLNSRNSNQSSVSYGRYRPIEYIVTATPGFERVSVGRLGVAARGASGCREGTGAVYYCDARGEAARASGTGREERDLDCSRVLSLDTRRTFQATSLWL</sequence>
<dbReference type="EMBL" id="JAJSOF020000017">
    <property type="protein sequence ID" value="KAJ4440408.1"/>
    <property type="molecule type" value="Genomic_DNA"/>
</dbReference>
<protein>
    <submittedName>
        <fullName evidence="1">Uncharacterized protein</fullName>
    </submittedName>
</protein>
<organism evidence="1 2">
    <name type="scientific">Periplaneta americana</name>
    <name type="common">American cockroach</name>
    <name type="synonym">Blatta americana</name>
    <dbReference type="NCBI Taxonomy" id="6978"/>
    <lineage>
        <taxon>Eukaryota</taxon>
        <taxon>Metazoa</taxon>
        <taxon>Ecdysozoa</taxon>
        <taxon>Arthropoda</taxon>
        <taxon>Hexapoda</taxon>
        <taxon>Insecta</taxon>
        <taxon>Pterygota</taxon>
        <taxon>Neoptera</taxon>
        <taxon>Polyneoptera</taxon>
        <taxon>Dictyoptera</taxon>
        <taxon>Blattodea</taxon>
        <taxon>Blattoidea</taxon>
        <taxon>Blattidae</taxon>
        <taxon>Blattinae</taxon>
        <taxon>Periplaneta</taxon>
    </lineage>
</organism>
<accession>A0ABQ8T2D6</accession>
<dbReference type="Proteomes" id="UP001148838">
    <property type="component" value="Unassembled WGS sequence"/>
</dbReference>